<gene>
    <name evidence="1" type="ORF">TTRE_0000288501</name>
</gene>
<evidence type="ECO:0000313" key="1">
    <source>
        <dbReference type="EMBL" id="CDW54615.1"/>
    </source>
</evidence>
<reference evidence="1" key="1">
    <citation type="submission" date="2014-01" db="EMBL/GenBank/DDBJ databases">
        <authorList>
            <person name="Aslett M."/>
        </authorList>
    </citation>
    <scope>NUCLEOTIDE SEQUENCE</scope>
</reference>
<evidence type="ECO:0000313" key="2">
    <source>
        <dbReference type="Proteomes" id="UP000030665"/>
    </source>
</evidence>
<organism evidence="1 2">
    <name type="scientific">Trichuris trichiura</name>
    <name type="common">Whipworm</name>
    <name type="synonym">Trichocephalus trichiurus</name>
    <dbReference type="NCBI Taxonomy" id="36087"/>
    <lineage>
        <taxon>Eukaryota</taxon>
        <taxon>Metazoa</taxon>
        <taxon>Ecdysozoa</taxon>
        <taxon>Nematoda</taxon>
        <taxon>Enoplea</taxon>
        <taxon>Dorylaimia</taxon>
        <taxon>Trichinellida</taxon>
        <taxon>Trichuridae</taxon>
        <taxon>Trichuris</taxon>
    </lineage>
</organism>
<dbReference type="EMBL" id="HG805908">
    <property type="protein sequence ID" value="CDW54615.1"/>
    <property type="molecule type" value="Genomic_DNA"/>
</dbReference>
<name>A0A077Z7G5_TRITR</name>
<sequence length="143" mass="15922">MKLWGKLFHFGGNANSSVRQETHCQHVVPLGDGGTAYFGLYGSIRRRRSSRLPYTASSKSASASPCCQRAPSTIELLQDQQKRLATIAATPRMARALQKQTPMAKDLIFFRNIFLSKLSLVAAHQTLHGSIKETFKFRVTVII</sequence>
<dbReference type="AlphaFoldDB" id="A0A077Z7G5"/>
<dbReference type="Proteomes" id="UP000030665">
    <property type="component" value="Unassembled WGS sequence"/>
</dbReference>
<proteinExistence type="predicted"/>
<accession>A0A077Z7G5</accession>
<dbReference type="OrthoDB" id="10378121at2759"/>
<protein>
    <submittedName>
        <fullName evidence="1">Uncharacterized protein</fullName>
    </submittedName>
</protein>
<reference evidence="1" key="2">
    <citation type="submission" date="2014-03" db="EMBL/GenBank/DDBJ databases">
        <title>The whipworm genome and dual-species transcriptomics of an intimate host-pathogen interaction.</title>
        <authorList>
            <person name="Foth B.J."/>
            <person name="Tsai I.J."/>
            <person name="Reid A.J."/>
            <person name="Bancroft A.J."/>
            <person name="Nichol S."/>
            <person name="Tracey A."/>
            <person name="Holroyd N."/>
            <person name="Cotton J.A."/>
            <person name="Stanley E.J."/>
            <person name="Zarowiecki M."/>
            <person name="Liu J.Z."/>
            <person name="Huckvale T."/>
            <person name="Cooper P.J."/>
            <person name="Grencis R.K."/>
            <person name="Berriman M."/>
        </authorList>
    </citation>
    <scope>NUCLEOTIDE SEQUENCE [LARGE SCALE GENOMIC DNA]</scope>
</reference>
<keyword evidence="2" id="KW-1185">Reference proteome</keyword>